<evidence type="ECO:0000313" key="2">
    <source>
        <dbReference type="Proteomes" id="UP000612899"/>
    </source>
</evidence>
<sequence>MAMSALWARAALRSRSSVRSGLLQVPSRFLLISAVTVSSIEVILSGLGEAIALGERRSGAADSLGAAEARGDSEVVIMVTVVPRSTPVELAPRIVMPAPSMVNSVPPKAKT</sequence>
<dbReference type="EMBL" id="BONY01000013">
    <property type="protein sequence ID" value="GIH04463.1"/>
    <property type="molecule type" value="Genomic_DNA"/>
</dbReference>
<proteinExistence type="predicted"/>
<accession>A0A8J3Q732</accession>
<protein>
    <submittedName>
        <fullName evidence="1">Uncharacterized protein</fullName>
    </submittedName>
</protein>
<dbReference type="AlphaFoldDB" id="A0A8J3Q732"/>
<organism evidence="1 2">
    <name type="scientific">Rhizocola hellebori</name>
    <dbReference type="NCBI Taxonomy" id="1392758"/>
    <lineage>
        <taxon>Bacteria</taxon>
        <taxon>Bacillati</taxon>
        <taxon>Actinomycetota</taxon>
        <taxon>Actinomycetes</taxon>
        <taxon>Micromonosporales</taxon>
        <taxon>Micromonosporaceae</taxon>
        <taxon>Rhizocola</taxon>
    </lineage>
</organism>
<keyword evidence="2" id="KW-1185">Reference proteome</keyword>
<reference evidence="1" key="1">
    <citation type="submission" date="2021-01" db="EMBL/GenBank/DDBJ databases">
        <title>Whole genome shotgun sequence of Rhizocola hellebori NBRC 109834.</title>
        <authorList>
            <person name="Komaki H."/>
            <person name="Tamura T."/>
        </authorList>
    </citation>
    <scope>NUCLEOTIDE SEQUENCE</scope>
    <source>
        <strain evidence="1">NBRC 109834</strain>
    </source>
</reference>
<name>A0A8J3Q732_9ACTN</name>
<dbReference type="Proteomes" id="UP000612899">
    <property type="component" value="Unassembled WGS sequence"/>
</dbReference>
<evidence type="ECO:0000313" key="1">
    <source>
        <dbReference type="EMBL" id="GIH04463.1"/>
    </source>
</evidence>
<comment type="caution">
    <text evidence="1">The sequence shown here is derived from an EMBL/GenBank/DDBJ whole genome shotgun (WGS) entry which is preliminary data.</text>
</comment>
<gene>
    <name evidence="1" type="ORF">Rhe02_25300</name>
</gene>